<organism evidence="2 3">
    <name type="scientific">Urochloa decumbens</name>
    <dbReference type="NCBI Taxonomy" id="240449"/>
    <lineage>
        <taxon>Eukaryota</taxon>
        <taxon>Viridiplantae</taxon>
        <taxon>Streptophyta</taxon>
        <taxon>Embryophyta</taxon>
        <taxon>Tracheophyta</taxon>
        <taxon>Spermatophyta</taxon>
        <taxon>Magnoliopsida</taxon>
        <taxon>Liliopsida</taxon>
        <taxon>Poales</taxon>
        <taxon>Poaceae</taxon>
        <taxon>PACMAD clade</taxon>
        <taxon>Panicoideae</taxon>
        <taxon>Panicodae</taxon>
        <taxon>Paniceae</taxon>
        <taxon>Melinidinae</taxon>
        <taxon>Urochloa</taxon>
    </lineage>
</organism>
<feature type="compositionally biased region" description="Acidic residues" evidence="1">
    <location>
        <begin position="218"/>
        <end position="228"/>
    </location>
</feature>
<keyword evidence="3" id="KW-1185">Reference proteome</keyword>
<dbReference type="EMBL" id="OZ075121">
    <property type="protein sequence ID" value="CAL4901846.1"/>
    <property type="molecule type" value="Genomic_DNA"/>
</dbReference>
<dbReference type="AlphaFoldDB" id="A0ABC8W2Y0"/>
<feature type="region of interest" description="Disordered" evidence="1">
    <location>
        <begin position="46"/>
        <end position="65"/>
    </location>
</feature>
<gene>
    <name evidence="2" type="ORF">URODEC1_LOCUS9591</name>
</gene>
<feature type="region of interest" description="Disordered" evidence="1">
    <location>
        <begin position="155"/>
        <end position="228"/>
    </location>
</feature>
<evidence type="ECO:0000256" key="1">
    <source>
        <dbReference type="SAM" id="MobiDB-lite"/>
    </source>
</evidence>
<sequence>MDDGSSSRDGNRGNDKRLAQSFIDKLREPKRGVGIAKLEKMRAEEAMKEKCLKDPSSREHISGDGIAGIQCMALMDGSSSSDGNRGNGKRPAQSSIDKPRKRKRGVGIAKMMEEEAMKARVSGPAGIGGIRQGMISYETNGNMSVLHILPFARPPSTSGGADSVNPNTSGAAGNINPSDTTPRTLQLFPDHMEDEQADSKREGDHNLPVEPTCKNSDDQQDLDLDLKL</sequence>
<evidence type="ECO:0000313" key="2">
    <source>
        <dbReference type="EMBL" id="CAL4901846.1"/>
    </source>
</evidence>
<name>A0ABC8W2Y0_9POAL</name>
<proteinExistence type="predicted"/>
<protein>
    <submittedName>
        <fullName evidence="2">Uncharacterized protein</fullName>
    </submittedName>
</protein>
<feature type="compositionally biased region" description="Basic and acidic residues" evidence="1">
    <location>
        <begin position="46"/>
        <end position="62"/>
    </location>
</feature>
<dbReference type="Proteomes" id="UP001497457">
    <property type="component" value="Chromosome 11b"/>
</dbReference>
<feature type="compositionally biased region" description="Basic and acidic residues" evidence="1">
    <location>
        <begin position="197"/>
        <end position="207"/>
    </location>
</feature>
<evidence type="ECO:0000313" key="3">
    <source>
        <dbReference type="Proteomes" id="UP001497457"/>
    </source>
</evidence>
<feature type="compositionally biased region" description="Polar residues" evidence="1">
    <location>
        <begin position="155"/>
        <end position="184"/>
    </location>
</feature>
<feature type="region of interest" description="Disordered" evidence="1">
    <location>
        <begin position="73"/>
        <end position="106"/>
    </location>
</feature>
<reference evidence="2" key="1">
    <citation type="submission" date="2024-10" db="EMBL/GenBank/DDBJ databases">
        <authorList>
            <person name="Ryan C."/>
        </authorList>
    </citation>
    <scope>NUCLEOTIDE SEQUENCE [LARGE SCALE GENOMIC DNA]</scope>
</reference>
<feature type="region of interest" description="Disordered" evidence="1">
    <location>
        <begin position="1"/>
        <end position="31"/>
    </location>
</feature>
<accession>A0ABC8W2Y0</accession>